<reference evidence="2 3" key="1">
    <citation type="submission" date="2018-09" db="EMBL/GenBank/DDBJ databases">
        <title>Bacillus saliacetes sp. nov., isolated from Thai shrimp paste (Ka-pi).</title>
        <authorList>
            <person name="Daroonpunt R."/>
            <person name="Tanasupawat S."/>
            <person name="Yiamsombut S."/>
        </authorList>
    </citation>
    <scope>NUCLEOTIDE SEQUENCE [LARGE SCALE GENOMIC DNA]</scope>
    <source>
        <strain evidence="2 3">SKP7-4</strain>
    </source>
</reference>
<feature type="transmembrane region" description="Helical" evidence="1">
    <location>
        <begin position="45"/>
        <end position="66"/>
    </location>
</feature>
<proteinExistence type="predicted"/>
<name>A0A3A1RDA1_9BACI</name>
<gene>
    <name evidence="2" type="ORF">D3H55_00865</name>
</gene>
<comment type="caution">
    <text evidence="2">The sequence shown here is derived from an EMBL/GenBank/DDBJ whole genome shotgun (WGS) entry which is preliminary data.</text>
</comment>
<keyword evidence="1" id="KW-0472">Membrane</keyword>
<dbReference type="Proteomes" id="UP000265801">
    <property type="component" value="Unassembled WGS sequence"/>
</dbReference>
<dbReference type="RefSeq" id="WP_119544934.1">
    <property type="nucleotide sequence ID" value="NZ_QXIR01000001.1"/>
</dbReference>
<dbReference type="EMBL" id="QXIR01000001">
    <property type="protein sequence ID" value="RIW38935.1"/>
    <property type="molecule type" value="Genomic_DNA"/>
</dbReference>
<dbReference type="OrthoDB" id="2082701at2"/>
<sequence>MIVTLILFLAFITLGIFLMNGKGASLIAGYNTLPKEEKEKYDEPALCRFMGKMIFVLSLCMLLWPASELLEIQWLFGLGLGLFIGIVLFMVVYMNTGNRFKK</sequence>
<accession>A0A3A1RDA1</accession>
<dbReference type="Pfam" id="PF12650">
    <property type="entry name" value="DUF3784"/>
    <property type="match status" value="1"/>
</dbReference>
<evidence type="ECO:0000313" key="3">
    <source>
        <dbReference type="Proteomes" id="UP000265801"/>
    </source>
</evidence>
<keyword evidence="1" id="KW-0812">Transmembrane</keyword>
<keyword evidence="1" id="KW-1133">Transmembrane helix</keyword>
<feature type="transmembrane region" description="Helical" evidence="1">
    <location>
        <begin position="72"/>
        <end position="93"/>
    </location>
</feature>
<organism evidence="2 3">
    <name type="scientific">Bacillus salacetis</name>
    <dbReference type="NCBI Taxonomy" id="2315464"/>
    <lineage>
        <taxon>Bacteria</taxon>
        <taxon>Bacillati</taxon>
        <taxon>Bacillota</taxon>
        <taxon>Bacilli</taxon>
        <taxon>Bacillales</taxon>
        <taxon>Bacillaceae</taxon>
        <taxon>Bacillus</taxon>
    </lineage>
</organism>
<dbReference type="AlphaFoldDB" id="A0A3A1RDA1"/>
<dbReference type="InterPro" id="IPR017259">
    <property type="entry name" value="UCP037672"/>
</dbReference>
<protein>
    <submittedName>
        <fullName evidence="2">DUF3784 domain-containing protein</fullName>
    </submittedName>
</protein>
<evidence type="ECO:0000256" key="1">
    <source>
        <dbReference type="SAM" id="Phobius"/>
    </source>
</evidence>
<keyword evidence="3" id="KW-1185">Reference proteome</keyword>
<evidence type="ECO:0000313" key="2">
    <source>
        <dbReference type="EMBL" id="RIW38935.1"/>
    </source>
</evidence>
<feature type="transmembrane region" description="Helical" evidence="1">
    <location>
        <begin position="6"/>
        <end position="33"/>
    </location>
</feature>